<comment type="caution">
    <text evidence="5">The sequence shown here is derived from an EMBL/GenBank/DDBJ whole genome shotgun (WGS) entry which is preliminary data.</text>
</comment>
<dbReference type="GO" id="GO:0006952">
    <property type="term" value="P:defense response"/>
    <property type="evidence" value="ECO:0007669"/>
    <property type="project" value="UniProtKB-KW"/>
</dbReference>
<gene>
    <name evidence="5" type="ORF">CFOL_v3_21186</name>
</gene>
<dbReference type="InterPro" id="IPR042197">
    <property type="entry name" value="Apaf_helical"/>
</dbReference>
<dbReference type="InterPro" id="IPR027417">
    <property type="entry name" value="P-loop_NTPase"/>
</dbReference>
<evidence type="ECO:0000256" key="2">
    <source>
        <dbReference type="ARBA" id="ARBA00022737"/>
    </source>
</evidence>
<dbReference type="Pfam" id="PF05659">
    <property type="entry name" value="RPW8"/>
    <property type="match status" value="1"/>
</dbReference>
<evidence type="ECO:0000313" key="6">
    <source>
        <dbReference type="Proteomes" id="UP000187406"/>
    </source>
</evidence>
<dbReference type="PROSITE" id="PS51153">
    <property type="entry name" value="RPW8"/>
    <property type="match status" value="1"/>
</dbReference>
<dbReference type="AlphaFoldDB" id="A0A1Q3CBV9"/>
<accession>A0A1Q3CBV9</accession>
<dbReference type="STRING" id="3775.A0A1Q3CBV9"/>
<evidence type="ECO:0000259" key="4">
    <source>
        <dbReference type="PROSITE" id="PS51153"/>
    </source>
</evidence>
<dbReference type="PANTHER" id="PTHR36766:SF30">
    <property type="entry name" value="TIR-NBS TYPE DISEASE RESISTANCE PROTEIN-RELATED"/>
    <property type="match status" value="1"/>
</dbReference>
<organism evidence="5 6">
    <name type="scientific">Cephalotus follicularis</name>
    <name type="common">Albany pitcher plant</name>
    <dbReference type="NCBI Taxonomy" id="3775"/>
    <lineage>
        <taxon>Eukaryota</taxon>
        <taxon>Viridiplantae</taxon>
        <taxon>Streptophyta</taxon>
        <taxon>Embryophyta</taxon>
        <taxon>Tracheophyta</taxon>
        <taxon>Spermatophyta</taxon>
        <taxon>Magnoliopsida</taxon>
        <taxon>eudicotyledons</taxon>
        <taxon>Gunneridae</taxon>
        <taxon>Pentapetalae</taxon>
        <taxon>rosids</taxon>
        <taxon>fabids</taxon>
        <taxon>Oxalidales</taxon>
        <taxon>Cephalotaceae</taxon>
        <taxon>Cephalotus</taxon>
    </lineage>
</organism>
<evidence type="ECO:0000256" key="1">
    <source>
        <dbReference type="ARBA" id="ARBA00008894"/>
    </source>
</evidence>
<feature type="domain" description="RPW8" evidence="4">
    <location>
        <begin position="1"/>
        <end position="149"/>
    </location>
</feature>
<evidence type="ECO:0000256" key="3">
    <source>
        <dbReference type="ARBA" id="ARBA00022821"/>
    </source>
</evidence>
<keyword evidence="2" id="KW-0677">Repeat</keyword>
<dbReference type="Gene3D" id="1.10.8.430">
    <property type="entry name" value="Helical domain of apoptotic protease-activating factors"/>
    <property type="match status" value="1"/>
</dbReference>
<proteinExistence type="inferred from homology"/>
<evidence type="ECO:0000313" key="5">
    <source>
        <dbReference type="EMBL" id="GAV77715.1"/>
    </source>
</evidence>
<dbReference type="Gene3D" id="1.10.10.10">
    <property type="entry name" value="Winged helix-like DNA-binding domain superfamily/Winged helix DNA-binding domain"/>
    <property type="match status" value="1"/>
</dbReference>
<dbReference type="FunCoup" id="A0A1Q3CBV9">
    <property type="interactions" value="1599"/>
</dbReference>
<dbReference type="OrthoDB" id="1357022at2759"/>
<dbReference type="FunFam" id="1.10.10.10:FF:000322">
    <property type="entry name" value="Probable disease resistance protein At1g63360"/>
    <property type="match status" value="1"/>
</dbReference>
<name>A0A1Q3CBV9_CEPFO</name>
<comment type="similarity">
    <text evidence="1">Belongs to the disease resistance NB-LRR family.</text>
</comment>
<dbReference type="FunFam" id="1.10.8.430:FF:000003">
    <property type="entry name" value="Probable disease resistance protein At5g66910"/>
    <property type="match status" value="1"/>
</dbReference>
<reference evidence="6" key="1">
    <citation type="submission" date="2016-04" db="EMBL/GenBank/DDBJ databases">
        <title>Cephalotus genome sequencing.</title>
        <authorList>
            <person name="Fukushima K."/>
            <person name="Hasebe M."/>
            <person name="Fang X."/>
        </authorList>
    </citation>
    <scope>NUCLEOTIDE SEQUENCE [LARGE SCALE GENOMIC DNA]</scope>
    <source>
        <strain evidence="6">cv. St1</strain>
    </source>
</reference>
<dbReference type="InterPro" id="IPR002182">
    <property type="entry name" value="NB-ARC"/>
</dbReference>
<dbReference type="InterPro" id="IPR036388">
    <property type="entry name" value="WH-like_DNA-bd_sf"/>
</dbReference>
<sequence>MAVTDIFSGEIATELMNMLISISRKSVSCRSSAEQLIKSIDQLLPTINEIKYSGVELPQHRQSQLNGISETLRNGIELAHKVLASRRWNVYKNIQLARKMEKLEKTVTGFVNGPLQTSILADVHHLRFETAERFDKLERRLEDRIGGLGIGVVVEETWGCGGGKGEGVLVNLGGCLDLGMRKVREMVVERDDFKVVGICGIGGSGKTTLANEVCRDEQVKSYYNNRIQFLTVSQSPNVELLKAKISGFLSGSDAFVSYDIIPQWKLNYDWRIEGSRSLVVLDDVWSLSVLEQLIFRIPGCKTLVVSRFKFPSVLNCTYEVDLLREDEAISLFCHSAFEQKSIPPSANESLVKQIVSECKGLPLALKVIGASLRNQPEMYWASAKKRLSRSEPICESHENKLLEHMAMSVEYLPNKVRECFLDLGSFPEDKKISLDVLINMWVEIHDLEEEEAYAILVELSDKNLITLVKDARAGDMYSPYYEISVTQHDVLRDLALHLSNRGEINERKRLLLPRRESQLPKEWERNADQPFNAQIVSVHTGEMKEMDWFRMEFPKAEVLILNFSSNEYFLPPFIDNMPKLRALIVINYGTSIATLRNCSFFSNLANLRL</sequence>
<protein>
    <submittedName>
        <fullName evidence="5">NB-ARC domain-containing protein/RPW8 domain-containing protein</fullName>
    </submittedName>
</protein>
<dbReference type="Gene3D" id="3.40.50.300">
    <property type="entry name" value="P-loop containing nucleotide triphosphate hydrolases"/>
    <property type="match status" value="1"/>
</dbReference>
<dbReference type="GO" id="GO:0043531">
    <property type="term" value="F:ADP binding"/>
    <property type="evidence" value="ECO:0007669"/>
    <property type="project" value="InterPro"/>
</dbReference>
<dbReference type="Pfam" id="PF00931">
    <property type="entry name" value="NB-ARC"/>
    <property type="match status" value="1"/>
</dbReference>
<keyword evidence="6" id="KW-1185">Reference proteome</keyword>
<dbReference type="InParanoid" id="A0A1Q3CBV9"/>
<dbReference type="Proteomes" id="UP000187406">
    <property type="component" value="Unassembled WGS sequence"/>
</dbReference>
<dbReference type="InterPro" id="IPR008808">
    <property type="entry name" value="Powdery_mildew-R_dom"/>
</dbReference>
<dbReference type="EMBL" id="BDDD01001664">
    <property type="protein sequence ID" value="GAV77715.1"/>
    <property type="molecule type" value="Genomic_DNA"/>
</dbReference>
<keyword evidence="3" id="KW-0611">Plant defense</keyword>
<dbReference type="PRINTS" id="PR00364">
    <property type="entry name" value="DISEASERSIST"/>
</dbReference>
<dbReference type="PANTHER" id="PTHR36766">
    <property type="entry name" value="PLANT BROAD-SPECTRUM MILDEW RESISTANCE PROTEIN RPW8"/>
    <property type="match status" value="1"/>
</dbReference>
<dbReference type="SUPFAM" id="SSF52540">
    <property type="entry name" value="P-loop containing nucleoside triphosphate hydrolases"/>
    <property type="match status" value="1"/>
</dbReference>